<dbReference type="FunFam" id="3.40.640.10:FF:000089">
    <property type="entry name" value="Aminotransferase, DegT/DnrJ/EryC1/StrS family"/>
    <property type="match status" value="1"/>
</dbReference>
<dbReference type="InterPro" id="IPR015424">
    <property type="entry name" value="PyrdxlP-dep_Trfase"/>
</dbReference>
<gene>
    <name evidence="6" type="ORF">SAMN05216456_0350</name>
</gene>
<dbReference type="Proteomes" id="UP000199074">
    <property type="component" value="Unassembled WGS sequence"/>
</dbReference>
<dbReference type="OrthoDB" id="9768668at2"/>
<dbReference type="GO" id="GO:0030170">
    <property type="term" value="F:pyridoxal phosphate binding"/>
    <property type="evidence" value="ECO:0007669"/>
    <property type="project" value="UniProtKB-ARBA"/>
</dbReference>
<evidence type="ECO:0000256" key="4">
    <source>
        <dbReference type="PIRSR" id="PIRSR000390-2"/>
    </source>
</evidence>
<feature type="active site" description="Proton acceptor" evidence="3">
    <location>
        <position position="185"/>
    </location>
</feature>
<dbReference type="RefSeq" id="WP_092420085.1">
    <property type="nucleotide sequence ID" value="NZ_FPCK01000001.1"/>
</dbReference>
<evidence type="ECO:0000256" key="1">
    <source>
        <dbReference type="ARBA" id="ARBA00022898"/>
    </source>
</evidence>
<dbReference type="AlphaFoldDB" id="A0A1I7MZA3"/>
<dbReference type="InterPro" id="IPR000653">
    <property type="entry name" value="DegT/StrS_aminotransferase"/>
</dbReference>
<proteinExistence type="inferred from homology"/>
<accession>A0A1I7MZA3</accession>
<dbReference type="PANTHER" id="PTHR30244">
    <property type="entry name" value="TRANSAMINASE"/>
    <property type="match status" value="1"/>
</dbReference>
<evidence type="ECO:0000313" key="7">
    <source>
        <dbReference type="Proteomes" id="UP000199074"/>
    </source>
</evidence>
<dbReference type="InterPro" id="IPR015421">
    <property type="entry name" value="PyrdxlP-dep_Trfase_major"/>
</dbReference>
<dbReference type="SUPFAM" id="SSF53383">
    <property type="entry name" value="PLP-dependent transferases"/>
    <property type="match status" value="1"/>
</dbReference>
<evidence type="ECO:0000256" key="5">
    <source>
        <dbReference type="RuleBase" id="RU004508"/>
    </source>
</evidence>
<protein>
    <submittedName>
        <fullName evidence="6">dTDP-4-amino-4,6-dideoxygalactose transaminase</fullName>
    </submittedName>
</protein>
<organism evidence="6 7">
    <name type="scientific">Devosia crocina</name>
    <dbReference type="NCBI Taxonomy" id="429728"/>
    <lineage>
        <taxon>Bacteria</taxon>
        <taxon>Pseudomonadati</taxon>
        <taxon>Pseudomonadota</taxon>
        <taxon>Alphaproteobacteria</taxon>
        <taxon>Hyphomicrobiales</taxon>
        <taxon>Devosiaceae</taxon>
        <taxon>Devosia</taxon>
    </lineage>
</organism>
<evidence type="ECO:0000313" key="6">
    <source>
        <dbReference type="EMBL" id="SFV27739.1"/>
    </source>
</evidence>
<comment type="similarity">
    <text evidence="2 5">Belongs to the DegT/DnrJ/EryC1 family.</text>
</comment>
<keyword evidence="1 4" id="KW-0663">Pyridoxal phosphate</keyword>
<keyword evidence="7" id="KW-1185">Reference proteome</keyword>
<dbReference type="InterPro" id="IPR015422">
    <property type="entry name" value="PyrdxlP-dep_Trfase_small"/>
</dbReference>
<dbReference type="STRING" id="429728.SAMN05216456_0350"/>
<sequence length="368" mass="40054">MIPLLDIQAQYKQIGAEIEASVVDVLRSGRYILGEAVEAFEHDFAAFCGTRHAIAVNTGTSALHLSLLAAGIGRGDEVITTPFTFVATVAAILYAGARPVLVDIDPLTMNLDPAKVEAAISPATKAIIPVHLYGQMCDMVPLLKLADRFGLVVIEDACQAHGAEYNGSRAGSLGLAGAFSFYPGKNLGACGEGGVLVTNNDTVAKAARCLRDWGQEERYNHIAQGFNYRMDAIQGAVLGVKLRYLEDWTEQRRQHAAHYDRLLSGIETIELPHVAARRRHVYHVYAIRSPTRSRLREDLAAQGVQTGLHYPIPVHLQRAYANLGYKRGDFPLAEEAAQQVLSLPIYPELTPRQVEAVASAISSDVHVH</sequence>
<dbReference type="PIRSF" id="PIRSF000390">
    <property type="entry name" value="PLP_StrS"/>
    <property type="match status" value="1"/>
</dbReference>
<dbReference type="EMBL" id="FPCK01000001">
    <property type="protein sequence ID" value="SFV27739.1"/>
    <property type="molecule type" value="Genomic_DNA"/>
</dbReference>
<dbReference type="Pfam" id="PF01041">
    <property type="entry name" value="DegT_DnrJ_EryC1"/>
    <property type="match status" value="1"/>
</dbReference>
<dbReference type="GO" id="GO:0000271">
    <property type="term" value="P:polysaccharide biosynthetic process"/>
    <property type="evidence" value="ECO:0007669"/>
    <property type="project" value="TreeGrafter"/>
</dbReference>
<dbReference type="PANTHER" id="PTHR30244:SF36">
    <property type="entry name" value="3-OXO-GLUCOSE-6-PHOSPHATE:GLUTAMATE AMINOTRANSFERASE"/>
    <property type="match status" value="1"/>
</dbReference>
<dbReference type="GO" id="GO:0008483">
    <property type="term" value="F:transaminase activity"/>
    <property type="evidence" value="ECO:0007669"/>
    <property type="project" value="TreeGrafter"/>
</dbReference>
<dbReference type="Gene3D" id="3.90.1150.10">
    <property type="entry name" value="Aspartate Aminotransferase, domain 1"/>
    <property type="match status" value="1"/>
</dbReference>
<dbReference type="Gene3D" id="3.40.640.10">
    <property type="entry name" value="Type I PLP-dependent aspartate aminotransferase-like (Major domain)"/>
    <property type="match status" value="1"/>
</dbReference>
<evidence type="ECO:0000256" key="3">
    <source>
        <dbReference type="PIRSR" id="PIRSR000390-1"/>
    </source>
</evidence>
<reference evidence="6 7" key="1">
    <citation type="submission" date="2016-10" db="EMBL/GenBank/DDBJ databases">
        <authorList>
            <person name="de Groot N.N."/>
        </authorList>
    </citation>
    <scope>NUCLEOTIDE SEQUENCE [LARGE SCALE GENOMIC DNA]</scope>
    <source>
        <strain evidence="6 7">IPL20</strain>
    </source>
</reference>
<name>A0A1I7MZA3_9HYPH</name>
<evidence type="ECO:0000256" key="2">
    <source>
        <dbReference type="ARBA" id="ARBA00037999"/>
    </source>
</evidence>
<feature type="modified residue" description="N6-(pyridoxal phosphate)lysine" evidence="4">
    <location>
        <position position="185"/>
    </location>
</feature>
<dbReference type="CDD" id="cd00616">
    <property type="entry name" value="AHBA_syn"/>
    <property type="match status" value="1"/>
</dbReference>